<evidence type="ECO:0000259" key="9">
    <source>
        <dbReference type="PROSITE" id="PS50929"/>
    </source>
</evidence>
<feature type="domain" description="ABC transporter" evidence="8">
    <location>
        <begin position="338"/>
        <end position="571"/>
    </location>
</feature>
<comment type="subcellular location">
    <subcellularLocation>
        <location evidence="1">Cell membrane</location>
        <topology evidence="1">Multi-pass membrane protein</topology>
    </subcellularLocation>
</comment>
<dbReference type="Pfam" id="PF00664">
    <property type="entry name" value="ABC_membrane"/>
    <property type="match status" value="1"/>
</dbReference>
<feature type="transmembrane region" description="Helical" evidence="7">
    <location>
        <begin position="135"/>
        <end position="154"/>
    </location>
</feature>
<dbReference type="CDD" id="cd18541">
    <property type="entry name" value="ABC_6TM_TmrB_like"/>
    <property type="match status" value="1"/>
</dbReference>
<name>A0ABS2WMY0_9BACL</name>
<keyword evidence="11" id="KW-1185">Reference proteome</keyword>
<feature type="transmembrane region" description="Helical" evidence="7">
    <location>
        <begin position="20"/>
        <end position="43"/>
    </location>
</feature>
<organism evidence="10 11">
    <name type="scientific">Polycladomyces zharkentensis</name>
    <dbReference type="NCBI Taxonomy" id="2807616"/>
    <lineage>
        <taxon>Bacteria</taxon>
        <taxon>Bacillati</taxon>
        <taxon>Bacillota</taxon>
        <taxon>Bacilli</taxon>
        <taxon>Bacillales</taxon>
        <taxon>Thermoactinomycetaceae</taxon>
        <taxon>Polycladomyces</taxon>
    </lineage>
</organism>
<reference evidence="10" key="1">
    <citation type="journal article" date="2024" name="Int. J. Syst. Evol. Microbiol.">
        <title>Polycladomyces zharkentensis sp. nov., a novel thermophilic cellulose- and starch-degrading member of the Bacillota from a geothermal aquifer in Kazakhstan.</title>
        <authorList>
            <person name="Mashzhan A."/>
            <person name="Kistaubayeva A."/>
            <person name="Javier-Lopez R."/>
            <person name="Bissenova U."/>
            <person name="Bissenbay A."/>
            <person name="Birkeland N.K."/>
        </authorList>
    </citation>
    <scope>NUCLEOTIDE SEQUENCE</scope>
    <source>
        <strain evidence="10">ZKZ2T</strain>
    </source>
</reference>
<dbReference type="GO" id="GO:0005524">
    <property type="term" value="F:ATP binding"/>
    <property type="evidence" value="ECO:0007669"/>
    <property type="project" value="UniProtKB-KW"/>
</dbReference>
<dbReference type="SMART" id="SM00382">
    <property type="entry name" value="AAA"/>
    <property type="match status" value="1"/>
</dbReference>
<dbReference type="PROSITE" id="PS00211">
    <property type="entry name" value="ABC_TRANSPORTER_1"/>
    <property type="match status" value="1"/>
</dbReference>
<evidence type="ECO:0000256" key="6">
    <source>
        <dbReference type="ARBA" id="ARBA00023136"/>
    </source>
</evidence>
<feature type="transmembrane region" description="Helical" evidence="7">
    <location>
        <begin position="280"/>
        <end position="301"/>
    </location>
</feature>
<evidence type="ECO:0000256" key="5">
    <source>
        <dbReference type="ARBA" id="ARBA00022989"/>
    </source>
</evidence>
<feature type="transmembrane region" description="Helical" evidence="7">
    <location>
        <begin position="160"/>
        <end position="178"/>
    </location>
</feature>
<evidence type="ECO:0000313" key="10">
    <source>
        <dbReference type="EMBL" id="MBN2910826.1"/>
    </source>
</evidence>
<dbReference type="Gene3D" id="3.40.50.300">
    <property type="entry name" value="P-loop containing nucleotide triphosphate hydrolases"/>
    <property type="match status" value="1"/>
</dbReference>
<evidence type="ECO:0000259" key="8">
    <source>
        <dbReference type="PROSITE" id="PS50893"/>
    </source>
</evidence>
<dbReference type="PROSITE" id="PS50893">
    <property type="entry name" value="ABC_TRANSPORTER_2"/>
    <property type="match status" value="1"/>
</dbReference>
<dbReference type="SUPFAM" id="SSF90123">
    <property type="entry name" value="ABC transporter transmembrane region"/>
    <property type="match status" value="1"/>
</dbReference>
<feature type="domain" description="ABC transmembrane type-1" evidence="9">
    <location>
        <begin position="19"/>
        <end position="303"/>
    </location>
</feature>
<sequence length="598" mass="66987">MRIFRELGWFFRQEKRSYAIGVLTLFFVALLELFPPYVIGVIVDAIESGTLTSGMIGLWMTLLALSGVLIYILRYVWRVMLFGASMRLGKWLRERLYQHFTSMPPSFFHRRRTGDLMAHATNDVSAVEQTVGEGVLTLVDSLTLGGLVVCTMAFTIHWKLTLIALLPLPVMAWAVSHYGRLLHERFHRAQAAFSTMNDKVQENISGVRVIKAMGLEEAETEAFRRLTRDVADKNIAVARVDALFEPTISGIVGFSFFLTVAVGAYYVVQGEITVGELTQFSIYLGRLIWPLLAFGWLINILERGSASYDRIRSLLEVKPEITDEQARLDRISSTEMEVHINSFTYHGQTSPALQQIHLHVRPGQTVGVVGKTGSGKSTLLRLLLREWDVTDGVIRLGGHPLSAYRLEVLRGIIGYVPQDHFLFSTTVAENIAFGKPEATQEEIENVARLASIHEDILRLDRGYETVVGDRGVTLSGGQKQRISIARALLRDPAILILDDALSAMDAETEQNILQALRRYRTDRTTWIAAHRMSAVEHADLILVLDGGKIAEFGTHEELMAQNGWYAMMYRRQQLELLVEKGGKENGRPSSVSISPTSS</sequence>
<dbReference type="InterPro" id="IPR017871">
    <property type="entry name" value="ABC_transporter-like_CS"/>
</dbReference>
<keyword evidence="4 10" id="KW-0067">ATP-binding</keyword>
<dbReference type="PANTHER" id="PTHR43394:SF1">
    <property type="entry name" value="ATP-BINDING CASSETTE SUB-FAMILY B MEMBER 10, MITOCHONDRIAL"/>
    <property type="match status" value="1"/>
</dbReference>
<dbReference type="InterPro" id="IPR027417">
    <property type="entry name" value="P-loop_NTPase"/>
</dbReference>
<protein>
    <submittedName>
        <fullName evidence="10">ATP-binding cassette domain-containing protein</fullName>
    </submittedName>
</protein>
<feature type="transmembrane region" description="Helical" evidence="7">
    <location>
        <begin position="248"/>
        <end position="268"/>
    </location>
</feature>
<keyword evidence="2 7" id="KW-0812">Transmembrane</keyword>
<dbReference type="PANTHER" id="PTHR43394">
    <property type="entry name" value="ATP-DEPENDENT PERMEASE MDL1, MITOCHONDRIAL"/>
    <property type="match status" value="1"/>
</dbReference>
<keyword evidence="5 7" id="KW-1133">Transmembrane helix</keyword>
<dbReference type="PROSITE" id="PS50929">
    <property type="entry name" value="ABC_TM1F"/>
    <property type="match status" value="1"/>
</dbReference>
<evidence type="ECO:0000313" key="11">
    <source>
        <dbReference type="Proteomes" id="UP001177120"/>
    </source>
</evidence>
<proteinExistence type="predicted"/>
<evidence type="ECO:0000256" key="2">
    <source>
        <dbReference type="ARBA" id="ARBA00022692"/>
    </source>
</evidence>
<keyword evidence="3" id="KW-0547">Nucleotide-binding</keyword>
<dbReference type="InterPro" id="IPR003593">
    <property type="entry name" value="AAA+_ATPase"/>
</dbReference>
<dbReference type="InterPro" id="IPR011527">
    <property type="entry name" value="ABC1_TM_dom"/>
</dbReference>
<comment type="caution">
    <text evidence="10">The sequence shown here is derived from an EMBL/GenBank/DDBJ whole genome shotgun (WGS) entry which is preliminary data.</text>
</comment>
<evidence type="ECO:0000256" key="4">
    <source>
        <dbReference type="ARBA" id="ARBA00022840"/>
    </source>
</evidence>
<feature type="transmembrane region" description="Helical" evidence="7">
    <location>
        <begin position="55"/>
        <end position="77"/>
    </location>
</feature>
<dbReference type="SUPFAM" id="SSF52540">
    <property type="entry name" value="P-loop containing nucleoside triphosphate hydrolases"/>
    <property type="match status" value="1"/>
</dbReference>
<dbReference type="EMBL" id="JAFHAP010000017">
    <property type="protein sequence ID" value="MBN2910826.1"/>
    <property type="molecule type" value="Genomic_DNA"/>
</dbReference>
<dbReference type="Proteomes" id="UP001177120">
    <property type="component" value="Unassembled WGS sequence"/>
</dbReference>
<evidence type="ECO:0000256" key="7">
    <source>
        <dbReference type="SAM" id="Phobius"/>
    </source>
</evidence>
<dbReference type="Gene3D" id="1.20.1560.10">
    <property type="entry name" value="ABC transporter type 1, transmembrane domain"/>
    <property type="match status" value="1"/>
</dbReference>
<dbReference type="Pfam" id="PF00005">
    <property type="entry name" value="ABC_tran"/>
    <property type="match status" value="1"/>
</dbReference>
<gene>
    <name evidence="10" type="ORF">JQC72_15105</name>
</gene>
<keyword evidence="6 7" id="KW-0472">Membrane</keyword>
<dbReference type="RefSeq" id="WP_205497099.1">
    <property type="nucleotide sequence ID" value="NZ_JAFHAP010000017.1"/>
</dbReference>
<accession>A0ABS2WMY0</accession>
<evidence type="ECO:0000256" key="1">
    <source>
        <dbReference type="ARBA" id="ARBA00004651"/>
    </source>
</evidence>
<dbReference type="InterPro" id="IPR003439">
    <property type="entry name" value="ABC_transporter-like_ATP-bd"/>
</dbReference>
<dbReference type="InterPro" id="IPR039421">
    <property type="entry name" value="Type_1_exporter"/>
</dbReference>
<dbReference type="InterPro" id="IPR036640">
    <property type="entry name" value="ABC1_TM_sf"/>
</dbReference>
<evidence type="ECO:0000256" key="3">
    <source>
        <dbReference type="ARBA" id="ARBA00022741"/>
    </source>
</evidence>